<dbReference type="AlphaFoldDB" id="A0A6A5VX35"/>
<dbReference type="Gene3D" id="3.30.200.20">
    <property type="entry name" value="Phosphorylase Kinase, domain 1"/>
    <property type="match status" value="1"/>
</dbReference>
<proteinExistence type="predicted"/>
<dbReference type="InterPro" id="IPR017441">
    <property type="entry name" value="Protein_kinase_ATP_BS"/>
</dbReference>
<dbReference type="Proteomes" id="UP000800036">
    <property type="component" value="Unassembled WGS sequence"/>
</dbReference>
<keyword evidence="3" id="KW-0067">ATP-binding</keyword>
<reference evidence="5" key="1">
    <citation type="journal article" date="2020" name="Stud. Mycol.">
        <title>101 Dothideomycetes genomes: a test case for predicting lifestyles and emergence of pathogens.</title>
        <authorList>
            <person name="Haridas S."/>
            <person name="Albert R."/>
            <person name="Binder M."/>
            <person name="Bloem J."/>
            <person name="Labutti K."/>
            <person name="Salamov A."/>
            <person name="Andreopoulos B."/>
            <person name="Baker S."/>
            <person name="Barry K."/>
            <person name="Bills G."/>
            <person name="Bluhm B."/>
            <person name="Cannon C."/>
            <person name="Castanera R."/>
            <person name="Culley D."/>
            <person name="Daum C."/>
            <person name="Ezra D."/>
            <person name="Gonzalez J."/>
            <person name="Henrissat B."/>
            <person name="Kuo A."/>
            <person name="Liang C."/>
            <person name="Lipzen A."/>
            <person name="Lutzoni F."/>
            <person name="Magnuson J."/>
            <person name="Mondo S."/>
            <person name="Nolan M."/>
            <person name="Ohm R."/>
            <person name="Pangilinan J."/>
            <person name="Park H.-J."/>
            <person name="Ramirez L."/>
            <person name="Alfaro M."/>
            <person name="Sun H."/>
            <person name="Tritt A."/>
            <person name="Yoshinaga Y."/>
            <person name="Zwiers L.-H."/>
            <person name="Turgeon B."/>
            <person name="Goodwin S."/>
            <person name="Spatafora J."/>
            <person name="Crous P."/>
            <person name="Grigoriev I."/>
        </authorList>
    </citation>
    <scope>NUCLEOTIDE SEQUENCE</scope>
    <source>
        <strain evidence="5">CBS 107.79</strain>
    </source>
</reference>
<dbReference type="PROSITE" id="PS50011">
    <property type="entry name" value="PROTEIN_KINASE_DOM"/>
    <property type="match status" value="1"/>
</dbReference>
<protein>
    <recommendedName>
        <fullName evidence="2">Autophagy-related protein 1</fullName>
    </recommendedName>
</protein>
<dbReference type="GO" id="GO:0010506">
    <property type="term" value="P:regulation of autophagy"/>
    <property type="evidence" value="ECO:0007669"/>
    <property type="project" value="InterPro"/>
</dbReference>
<feature type="binding site" evidence="3">
    <location>
        <position position="36"/>
    </location>
    <ligand>
        <name>ATP</name>
        <dbReference type="ChEBI" id="CHEBI:30616"/>
    </ligand>
</feature>
<keyword evidence="5" id="KW-0808">Transferase</keyword>
<keyword evidence="5" id="KW-0418">Kinase</keyword>
<dbReference type="GO" id="GO:0034045">
    <property type="term" value="C:phagophore assembly site membrane"/>
    <property type="evidence" value="ECO:0007669"/>
    <property type="project" value="UniProtKB-SubCell"/>
</dbReference>
<evidence type="ECO:0000313" key="5">
    <source>
        <dbReference type="EMBL" id="KAF1980332.1"/>
    </source>
</evidence>
<dbReference type="GO" id="GO:0005524">
    <property type="term" value="F:ATP binding"/>
    <property type="evidence" value="ECO:0007669"/>
    <property type="project" value="UniProtKB-UniRule"/>
</dbReference>
<feature type="domain" description="Protein kinase" evidence="4">
    <location>
        <begin position="7"/>
        <end position="266"/>
    </location>
</feature>
<dbReference type="SUPFAM" id="SSF56112">
    <property type="entry name" value="Protein kinase-like (PK-like)"/>
    <property type="match status" value="1"/>
</dbReference>
<name>A0A6A5VX35_9PLEO</name>
<dbReference type="InterPro" id="IPR011009">
    <property type="entry name" value="Kinase-like_dom_sf"/>
</dbReference>
<keyword evidence="3" id="KW-0547">Nucleotide-binding</keyword>
<organism evidence="5 6">
    <name type="scientific">Bimuria novae-zelandiae CBS 107.79</name>
    <dbReference type="NCBI Taxonomy" id="1447943"/>
    <lineage>
        <taxon>Eukaryota</taxon>
        <taxon>Fungi</taxon>
        <taxon>Dikarya</taxon>
        <taxon>Ascomycota</taxon>
        <taxon>Pezizomycotina</taxon>
        <taxon>Dothideomycetes</taxon>
        <taxon>Pleosporomycetidae</taxon>
        <taxon>Pleosporales</taxon>
        <taxon>Massarineae</taxon>
        <taxon>Didymosphaeriaceae</taxon>
        <taxon>Bimuria</taxon>
    </lineage>
</organism>
<comment type="subcellular location">
    <subcellularLocation>
        <location evidence="1">Preautophagosomal structure membrane</location>
        <topology evidence="1">Peripheral membrane protein</topology>
    </subcellularLocation>
</comment>
<evidence type="ECO:0000259" key="4">
    <source>
        <dbReference type="PROSITE" id="PS50011"/>
    </source>
</evidence>
<dbReference type="PANTHER" id="PTHR24348">
    <property type="entry name" value="SERINE/THREONINE-PROTEIN KINASE UNC-51-RELATED"/>
    <property type="match status" value="1"/>
</dbReference>
<keyword evidence="6" id="KW-1185">Reference proteome</keyword>
<evidence type="ECO:0000256" key="1">
    <source>
        <dbReference type="ARBA" id="ARBA00004623"/>
    </source>
</evidence>
<dbReference type="InterPro" id="IPR000719">
    <property type="entry name" value="Prot_kinase_dom"/>
</dbReference>
<dbReference type="Gene3D" id="1.10.510.10">
    <property type="entry name" value="Transferase(Phosphotransferase) domain 1"/>
    <property type="match status" value="1"/>
</dbReference>
<dbReference type="SMART" id="SM00220">
    <property type="entry name" value="S_TKc"/>
    <property type="match status" value="1"/>
</dbReference>
<evidence type="ECO:0000313" key="6">
    <source>
        <dbReference type="Proteomes" id="UP000800036"/>
    </source>
</evidence>
<dbReference type="PROSITE" id="PS00107">
    <property type="entry name" value="PROTEIN_KINASE_ATP"/>
    <property type="match status" value="1"/>
</dbReference>
<gene>
    <name evidence="5" type="ORF">BU23DRAFT_625582</name>
</gene>
<dbReference type="EMBL" id="ML976656">
    <property type="protein sequence ID" value="KAF1980332.1"/>
    <property type="molecule type" value="Genomic_DNA"/>
</dbReference>
<dbReference type="InterPro" id="IPR045269">
    <property type="entry name" value="Atg1-like"/>
</dbReference>
<evidence type="ECO:0000256" key="2">
    <source>
        <dbReference type="ARBA" id="ARBA00030237"/>
    </source>
</evidence>
<evidence type="ECO:0000256" key="3">
    <source>
        <dbReference type="PROSITE-ProRule" id="PRU10141"/>
    </source>
</evidence>
<dbReference type="GO" id="GO:0004674">
    <property type="term" value="F:protein serine/threonine kinase activity"/>
    <property type="evidence" value="ECO:0007669"/>
    <property type="project" value="InterPro"/>
</dbReference>
<sequence length="326" mass="37159">MSLADRYEMLKYIGHGSNGTVNLSKDFETRTFVAIKTITHSDPDTASAKVRILRRLGQHKNIVQLLNCFDHPTKKDCARIVFEHCEIGDLAGGIVRGDLKLSNVLMRHLPGLRVDSNSGKPRFPVLKIADFGNATLKPRSDVPQSHLSTWAYCAPESGEYFGPETDIWVLGCMINQLAHKKFPRVTIQEVNLKNDKIYEKSDWSDDLKTFRKYLRNPELAYLRLDKVTPRSMPRSKLLNWFMMRALKLDHTKRITAHELNRYLPTLTGLISNIVPVFCAFVKRTVGCEEKWLFLQVVRLLPLLDSVDEEIANECLAKLGLTVHNDG</sequence>
<dbReference type="Pfam" id="PF00069">
    <property type="entry name" value="Pkinase"/>
    <property type="match status" value="2"/>
</dbReference>
<accession>A0A6A5VX35</accession>
<dbReference type="OrthoDB" id="310217at2759"/>